<gene>
    <name evidence="8" type="ORF">CEUTPL_LOCUS12851</name>
</gene>
<dbReference type="InterPro" id="IPR008979">
    <property type="entry name" value="Galactose-bd-like_sf"/>
</dbReference>
<feature type="compositionally biased region" description="Basic and acidic residues" evidence="6">
    <location>
        <begin position="285"/>
        <end position="301"/>
    </location>
</feature>
<dbReference type="PANTHER" id="PTHR11370:SF5">
    <property type="entry name" value="DNA REPAIR PROTEIN XRCC1"/>
    <property type="match status" value="1"/>
</dbReference>
<keyword evidence="2" id="KW-0677">Repeat</keyword>
<keyword evidence="4" id="KW-0234">DNA repair</keyword>
<feature type="domain" description="BRCT" evidence="7">
    <location>
        <begin position="359"/>
        <end position="446"/>
    </location>
</feature>
<dbReference type="InterPro" id="IPR002706">
    <property type="entry name" value="Xrcc1_N"/>
</dbReference>
<feature type="compositionally biased region" description="Acidic residues" evidence="6">
    <location>
        <begin position="455"/>
        <end position="464"/>
    </location>
</feature>
<evidence type="ECO:0000259" key="7">
    <source>
        <dbReference type="PROSITE" id="PS50172"/>
    </source>
</evidence>
<dbReference type="SUPFAM" id="SSF49785">
    <property type="entry name" value="Galactose-binding domain-like"/>
    <property type="match status" value="1"/>
</dbReference>
<dbReference type="PROSITE" id="PS50172">
    <property type="entry name" value="BRCT"/>
    <property type="match status" value="2"/>
</dbReference>
<accession>A0A9N9QRQ2</accession>
<dbReference type="SMART" id="SM00292">
    <property type="entry name" value="BRCT"/>
    <property type="match status" value="2"/>
</dbReference>
<keyword evidence="9" id="KW-1185">Reference proteome</keyword>
<dbReference type="FunFam" id="3.40.50.10190:FF:000008">
    <property type="entry name" value="X-ray repair cross complementing 1"/>
    <property type="match status" value="1"/>
</dbReference>
<dbReference type="Proteomes" id="UP001152799">
    <property type="component" value="Chromosome 8"/>
</dbReference>
<evidence type="ECO:0000313" key="9">
    <source>
        <dbReference type="Proteomes" id="UP001152799"/>
    </source>
</evidence>
<dbReference type="Gene3D" id="3.40.50.10190">
    <property type="entry name" value="BRCT domain"/>
    <property type="match status" value="2"/>
</dbReference>
<organism evidence="8 9">
    <name type="scientific">Ceutorhynchus assimilis</name>
    <name type="common">cabbage seed weevil</name>
    <dbReference type="NCBI Taxonomy" id="467358"/>
    <lineage>
        <taxon>Eukaryota</taxon>
        <taxon>Metazoa</taxon>
        <taxon>Ecdysozoa</taxon>
        <taxon>Arthropoda</taxon>
        <taxon>Hexapoda</taxon>
        <taxon>Insecta</taxon>
        <taxon>Pterygota</taxon>
        <taxon>Neoptera</taxon>
        <taxon>Endopterygota</taxon>
        <taxon>Coleoptera</taxon>
        <taxon>Polyphaga</taxon>
        <taxon>Cucujiformia</taxon>
        <taxon>Curculionidae</taxon>
        <taxon>Ceutorhynchinae</taxon>
        <taxon>Ceutorhynchus</taxon>
    </lineage>
</organism>
<name>A0A9N9QRQ2_9CUCU</name>
<evidence type="ECO:0000256" key="3">
    <source>
        <dbReference type="ARBA" id="ARBA00022763"/>
    </source>
</evidence>
<dbReference type="GO" id="GO:0006284">
    <property type="term" value="P:base-excision repair"/>
    <property type="evidence" value="ECO:0007669"/>
    <property type="project" value="InterPro"/>
</dbReference>
<keyword evidence="3" id="KW-0227">DNA damage</keyword>
<evidence type="ECO:0000256" key="4">
    <source>
        <dbReference type="ARBA" id="ARBA00023204"/>
    </source>
</evidence>
<dbReference type="AlphaFoldDB" id="A0A9N9QRQ2"/>
<dbReference type="InterPro" id="IPR001357">
    <property type="entry name" value="BRCT_dom"/>
</dbReference>
<dbReference type="CDD" id="cd17725">
    <property type="entry name" value="BRCT_XRCC1_rpt1"/>
    <property type="match status" value="1"/>
</dbReference>
<feature type="domain" description="BRCT" evidence="7">
    <location>
        <begin position="537"/>
        <end position="625"/>
    </location>
</feature>
<dbReference type="Pfam" id="PF16589">
    <property type="entry name" value="BRCT_2"/>
    <property type="match status" value="1"/>
</dbReference>
<evidence type="ECO:0000256" key="5">
    <source>
        <dbReference type="ARBA" id="ARBA00023242"/>
    </source>
</evidence>
<evidence type="ECO:0000256" key="1">
    <source>
        <dbReference type="ARBA" id="ARBA00004123"/>
    </source>
</evidence>
<feature type="compositionally biased region" description="Basic and acidic residues" evidence="6">
    <location>
        <begin position="242"/>
        <end position="277"/>
    </location>
</feature>
<dbReference type="InterPro" id="IPR045080">
    <property type="entry name" value="BRCT_XRCC1_rpt1"/>
</dbReference>
<feature type="region of interest" description="Disordered" evidence="6">
    <location>
        <begin position="448"/>
        <end position="493"/>
    </location>
</feature>
<protein>
    <recommendedName>
        <fullName evidence="7">BRCT domain-containing protein</fullName>
    </recommendedName>
</protein>
<reference evidence="8" key="1">
    <citation type="submission" date="2022-01" db="EMBL/GenBank/DDBJ databases">
        <authorList>
            <person name="King R."/>
        </authorList>
    </citation>
    <scope>NUCLEOTIDE SEQUENCE</scope>
</reference>
<evidence type="ECO:0000256" key="2">
    <source>
        <dbReference type="ARBA" id="ARBA00022737"/>
    </source>
</evidence>
<dbReference type="GO" id="GO:0006303">
    <property type="term" value="P:double-strand break repair via nonhomologous end joining"/>
    <property type="evidence" value="ECO:0007669"/>
    <property type="project" value="InterPro"/>
</dbReference>
<proteinExistence type="predicted"/>
<evidence type="ECO:0000256" key="6">
    <source>
        <dbReference type="SAM" id="MobiDB-lite"/>
    </source>
</evidence>
<dbReference type="GO" id="GO:0000012">
    <property type="term" value="P:single strand break repair"/>
    <property type="evidence" value="ECO:0007669"/>
    <property type="project" value="InterPro"/>
</dbReference>
<dbReference type="Pfam" id="PF00533">
    <property type="entry name" value="BRCT"/>
    <property type="match status" value="1"/>
</dbReference>
<dbReference type="Gene3D" id="2.60.120.260">
    <property type="entry name" value="Galactose-binding domain-like"/>
    <property type="match status" value="1"/>
</dbReference>
<dbReference type="GO" id="GO:0003684">
    <property type="term" value="F:damaged DNA binding"/>
    <property type="evidence" value="ECO:0007669"/>
    <property type="project" value="InterPro"/>
</dbReference>
<dbReference type="InterPro" id="IPR036420">
    <property type="entry name" value="BRCT_dom_sf"/>
</dbReference>
<dbReference type="SUPFAM" id="SSF52113">
    <property type="entry name" value="BRCT domain"/>
    <property type="match status" value="2"/>
</dbReference>
<evidence type="ECO:0000313" key="8">
    <source>
        <dbReference type="EMBL" id="CAG9772439.1"/>
    </source>
</evidence>
<dbReference type="GO" id="GO:0005634">
    <property type="term" value="C:nucleus"/>
    <property type="evidence" value="ECO:0007669"/>
    <property type="project" value="UniProtKB-SubCell"/>
</dbReference>
<feature type="compositionally biased region" description="Basic and acidic residues" evidence="6">
    <location>
        <begin position="320"/>
        <end position="340"/>
    </location>
</feature>
<dbReference type="PANTHER" id="PTHR11370">
    <property type="entry name" value="DNA-REPAIR PROTEIN XRCC1"/>
    <property type="match status" value="1"/>
</dbReference>
<dbReference type="Pfam" id="PF01834">
    <property type="entry name" value="XRCC1_N"/>
    <property type="match status" value="1"/>
</dbReference>
<keyword evidence="5" id="KW-0539">Nucleus</keyword>
<feature type="region of interest" description="Disordered" evidence="6">
    <location>
        <begin position="212"/>
        <end position="344"/>
    </location>
</feature>
<feature type="compositionally biased region" description="Low complexity" evidence="6">
    <location>
        <begin position="309"/>
        <end position="319"/>
    </location>
</feature>
<dbReference type="EMBL" id="OU892284">
    <property type="protein sequence ID" value="CAG9772439.1"/>
    <property type="molecule type" value="Genomic_DNA"/>
</dbReference>
<dbReference type="FunFam" id="2.60.120.260:FF:000025">
    <property type="entry name" value="DNA repair protein XRCC1 isoform X1"/>
    <property type="match status" value="1"/>
</dbReference>
<comment type="subcellular location">
    <subcellularLocation>
        <location evidence="1">Nucleus</location>
    </subcellularLocation>
</comment>
<sequence>MPQIKIERVLSFTSEDPTHNANNILSTDSSKKWKCKTAGEQSASVVLQLDQPYNINGIDIGNENSAYVEVLVARSSTPEDFKVLLVMSSFMSPIEARQSQNINKVRMFKQADLSQPERDEKWDRVKIVCTQPFNRHLQYGLSFVNLYYSDGKSLEKPKTQTTIGKFTLRPESPDNISIGSLFARKKLQPENSGELKGAAAIREATALAHTGSPATKKINLNLPKTPKLQQKITNKDDDDDDSGKKRQERHRNELLYSKDEEDKHDKIDKLIKQKEEEKQNEEEKETILHKQKDTPSKVTEKKKGKTPKKTPVATTSTKPETPKPKETLKRKHDNSEEQKIKKPKKIAAVKPLEKPAGKPFAKLLEDVVFIISGIQNPDRASLRSMALSMGAKYKKEWDGTCTHLICAFANTPKFNQVKGKGKIVKRNWIDECYNQRKKLPWRRFALDKADRGPESEEEICEQDDSPIPAPNSPPNGTNSDLDDDTREQGSDTEEKIAKLMKKQAEPKCKKHQKEYCVDTDSELMSDHSHNNLEFQNKFKDFFENKIFYVDEQLDKDLVKTIKQYIVAYNGILVEDLEVSIDFIVTNTSNYKTFKDLYPSALCVAPDWIWECHNLQKLMPTEDFIFA</sequence>
<dbReference type="OrthoDB" id="25840at2759"/>